<accession>A0A6J6M3J5</accession>
<dbReference type="EMBL" id="CAEZWR010000094">
    <property type="protein sequence ID" value="CAB4667133.1"/>
    <property type="molecule type" value="Genomic_DNA"/>
</dbReference>
<gene>
    <name evidence="1" type="ORF">UFOPK2282_00881</name>
</gene>
<proteinExistence type="predicted"/>
<reference evidence="1" key="1">
    <citation type="submission" date="2020-05" db="EMBL/GenBank/DDBJ databases">
        <authorList>
            <person name="Chiriac C."/>
            <person name="Salcher M."/>
            <person name="Ghai R."/>
            <person name="Kavagutti S V."/>
        </authorList>
    </citation>
    <scope>NUCLEOTIDE SEQUENCE</scope>
</reference>
<evidence type="ECO:0000313" key="1">
    <source>
        <dbReference type="EMBL" id="CAB4667133.1"/>
    </source>
</evidence>
<sequence length="159" mass="17696">MHLQDCKAPKKVRSINGNLTIKATRTKECWIQNVRSVCCGNQDDAAGDIKAIHFNQHLVECLLALIVTAAHTCTTMTTHGINFIDKDNCGCICFGLLEKISHATSTNTHEHLNEVRSGNRKEWDSSLAGNSTGQQRLTCSRRTIEKNTLRNFGSDRVEL</sequence>
<name>A0A6J6M3J5_9ZZZZ</name>
<protein>
    <submittedName>
        <fullName evidence="1">Unannotated protein</fullName>
    </submittedName>
</protein>
<organism evidence="1">
    <name type="scientific">freshwater metagenome</name>
    <dbReference type="NCBI Taxonomy" id="449393"/>
    <lineage>
        <taxon>unclassified sequences</taxon>
        <taxon>metagenomes</taxon>
        <taxon>ecological metagenomes</taxon>
    </lineage>
</organism>
<dbReference type="AlphaFoldDB" id="A0A6J6M3J5"/>